<evidence type="ECO:0000313" key="1">
    <source>
        <dbReference type="EMBL" id="OEY96941.1"/>
    </source>
</evidence>
<dbReference type="STRING" id="1262585.BJI46_11710"/>
<dbReference type="RefSeq" id="WP_070069641.1">
    <property type="nucleotide sequence ID" value="NZ_MKKK01000017.1"/>
</dbReference>
<evidence type="ECO:0000313" key="2">
    <source>
        <dbReference type="Proteomes" id="UP000185895"/>
    </source>
</evidence>
<dbReference type="OrthoDB" id="6694781at2"/>
<sequence>MSIQPRRIKKQLRDNRFSINLTNDETDLLTAASNLTGVEVGVLIRQMVMKQAITTLIDDPEEDFKLRKYLSEGAQEQLSRS</sequence>
<dbReference type="AlphaFoldDB" id="A0A1E7RC88"/>
<evidence type="ECO:0008006" key="3">
    <source>
        <dbReference type="Google" id="ProtNLM"/>
    </source>
</evidence>
<keyword evidence="2" id="KW-1185">Reference proteome</keyword>
<dbReference type="Proteomes" id="UP000185895">
    <property type="component" value="Unassembled WGS sequence"/>
</dbReference>
<dbReference type="EMBL" id="MKKK01000017">
    <property type="protein sequence ID" value="OEY96941.1"/>
    <property type="molecule type" value="Genomic_DNA"/>
</dbReference>
<organism evidence="1 2">
    <name type="scientific">Acinetobacter qingfengensis</name>
    <dbReference type="NCBI Taxonomy" id="1262585"/>
    <lineage>
        <taxon>Bacteria</taxon>
        <taxon>Pseudomonadati</taxon>
        <taxon>Pseudomonadota</taxon>
        <taxon>Gammaproteobacteria</taxon>
        <taxon>Moraxellales</taxon>
        <taxon>Moraxellaceae</taxon>
        <taxon>Acinetobacter</taxon>
    </lineage>
</organism>
<reference evidence="1 2" key="1">
    <citation type="submission" date="2016-09" db="EMBL/GenBank/DDBJ databases">
        <authorList>
            <person name="Capua I."/>
            <person name="De Benedictis P."/>
            <person name="Joannis T."/>
            <person name="Lombin L.H."/>
            <person name="Cattoli G."/>
        </authorList>
    </citation>
    <scope>NUCLEOTIDE SEQUENCE [LARGE SCALE GENOMIC DNA]</scope>
    <source>
        <strain evidence="1 2">ANC 4671</strain>
    </source>
</reference>
<proteinExistence type="predicted"/>
<gene>
    <name evidence="1" type="ORF">BJI46_11710</name>
</gene>
<name>A0A1E7RC88_9GAMM</name>
<comment type="caution">
    <text evidence="1">The sequence shown here is derived from an EMBL/GenBank/DDBJ whole genome shotgun (WGS) entry which is preliminary data.</text>
</comment>
<protein>
    <recommendedName>
        <fullName evidence="3">CopG family transcriptional regulator</fullName>
    </recommendedName>
</protein>
<accession>A0A1E7RC88</accession>